<feature type="signal peptide" evidence="1">
    <location>
        <begin position="1"/>
        <end position="27"/>
    </location>
</feature>
<organism evidence="2 3">
    <name type="scientific">Mycena rosella</name>
    <name type="common">Pink bonnet</name>
    <name type="synonym">Agaricus rosellus</name>
    <dbReference type="NCBI Taxonomy" id="1033263"/>
    <lineage>
        <taxon>Eukaryota</taxon>
        <taxon>Fungi</taxon>
        <taxon>Dikarya</taxon>
        <taxon>Basidiomycota</taxon>
        <taxon>Agaricomycotina</taxon>
        <taxon>Agaricomycetes</taxon>
        <taxon>Agaricomycetidae</taxon>
        <taxon>Agaricales</taxon>
        <taxon>Marasmiineae</taxon>
        <taxon>Mycenaceae</taxon>
        <taxon>Mycena</taxon>
    </lineage>
</organism>
<dbReference type="Proteomes" id="UP001221757">
    <property type="component" value="Unassembled WGS sequence"/>
</dbReference>
<gene>
    <name evidence="2" type="ORF">B0H17DRAFT_1151425</name>
</gene>
<name>A0AAD7BKS1_MYCRO</name>
<proteinExistence type="predicted"/>
<dbReference type="EMBL" id="JARKIE010000627">
    <property type="protein sequence ID" value="KAJ7624004.1"/>
    <property type="molecule type" value="Genomic_DNA"/>
</dbReference>
<feature type="chain" id="PRO_5042144459" evidence="1">
    <location>
        <begin position="28"/>
        <end position="293"/>
    </location>
</feature>
<sequence>MRRTPAASHSRGFALSLSCIAAAVTVATRRRQDTVAFPQLASGDNATDTELIDGSFAVTLHDAAVEVETRGIGTPTHWATPLFPNDHLFRRPPFHAQGARPSFWWLAACLFYEPFNVRSAESPAQPPPFTQSFWPLLSRAGANSAMLHHAWSGCLVFRRRLPYLPSRDLLLPRFSSRAMYRSKSPPRIFNPQSLLSHSSGPHSRHIPSDHMASDMHLPTFYRKIWRVDAVWLTAVGVLQHIEAVPYFILPEKFTLVAPNGSDPQDVIKIFGDLEGTYYPLTPTPSLNNLANSS</sequence>
<dbReference type="AlphaFoldDB" id="A0AAD7BKS1"/>
<keyword evidence="1" id="KW-0732">Signal</keyword>
<evidence type="ECO:0000313" key="3">
    <source>
        <dbReference type="Proteomes" id="UP001221757"/>
    </source>
</evidence>
<reference evidence="2" key="1">
    <citation type="submission" date="2023-03" db="EMBL/GenBank/DDBJ databases">
        <title>Massive genome expansion in bonnet fungi (Mycena s.s.) driven by repeated elements and novel gene families across ecological guilds.</title>
        <authorList>
            <consortium name="Lawrence Berkeley National Laboratory"/>
            <person name="Harder C.B."/>
            <person name="Miyauchi S."/>
            <person name="Viragh M."/>
            <person name="Kuo A."/>
            <person name="Thoen E."/>
            <person name="Andreopoulos B."/>
            <person name="Lu D."/>
            <person name="Skrede I."/>
            <person name="Drula E."/>
            <person name="Henrissat B."/>
            <person name="Morin E."/>
            <person name="Kohler A."/>
            <person name="Barry K."/>
            <person name="LaButti K."/>
            <person name="Morin E."/>
            <person name="Salamov A."/>
            <person name="Lipzen A."/>
            <person name="Mereny Z."/>
            <person name="Hegedus B."/>
            <person name="Baldrian P."/>
            <person name="Stursova M."/>
            <person name="Weitz H."/>
            <person name="Taylor A."/>
            <person name="Grigoriev I.V."/>
            <person name="Nagy L.G."/>
            <person name="Martin F."/>
            <person name="Kauserud H."/>
        </authorList>
    </citation>
    <scope>NUCLEOTIDE SEQUENCE</scope>
    <source>
        <strain evidence="2">CBHHK067</strain>
    </source>
</reference>
<accession>A0AAD7BKS1</accession>
<evidence type="ECO:0000256" key="1">
    <source>
        <dbReference type="SAM" id="SignalP"/>
    </source>
</evidence>
<protein>
    <submittedName>
        <fullName evidence="2">Uncharacterized protein</fullName>
    </submittedName>
</protein>
<keyword evidence="3" id="KW-1185">Reference proteome</keyword>
<comment type="caution">
    <text evidence="2">The sequence shown here is derived from an EMBL/GenBank/DDBJ whole genome shotgun (WGS) entry which is preliminary data.</text>
</comment>
<evidence type="ECO:0000313" key="2">
    <source>
        <dbReference type="EMBL" id="KAJ7624004.1"/>
    </source>
</evidence>